<proteinExistence type="predicted"/>
<gene>
    <name evidence="1" type="ORF">GCM10022419_016080</name>
</gene>
<comment type="caution">
    <text evidence="1">The sequence shown here is derived from an EMBL/GenBank/DDBJ whole genome shotgun (WGS) entry which is preliminary data.</text>
</comment>
<evidence type="ECO:0000313" key="1">
    <source>
        <dbReference type="EMBL" id="GAA3537054.1"/>
    </source>
</evidence>
<keyword evidence="2" id="KW-1185">Reference proteome</keyword>
<reference evidence="2" key="1">
    <citation type="journal article" date="2019" name="Int. J. Syst. Evol. Microbiol.">
        <title>The Global Catalogue of Microorganisms (GCM) 10K type strain sequencing project: providing services to taxonomists for standard genome sequencing and annotation.</title>
        <authorList>
            <consortium name="The Broad Institute Genomics Platform"/>
            <consortium name="The Broad Institute Genome Sequencing Center for Infectious Disease"/>
            <person name="Wu L."/>
            <person name="Ma J."/>
        </authorList>
    </citation>
    <scope>NUCLEOTIDE SEQUENCE [LARGE SCALE GENOMIC DNA]</scope>
    <source>
        <strain evidence="2">JCM 17326</strain>
    </source>
</reference>
<dbReference type="EMBL" id="BAABDQ010000003">
    <property type="protein sequence ID" value="GAA3537054.1"/>
    <property type="molecule type" value="Genomic_DNA"/>
</dbReference>
<name>A0ABP6VJV4_9ACTN</name>
<dbReference type="Proteomes" id="UP001500630">
    <property type="component" value="Unassembled WGS sequence"/>
</dbReference>
<evidence type="ECO:0000313" key="2">
    <source>
        <dbReference type="Proteomes" id="UP001500630"/>
    </source>
</evidence>
<sequence length="85" mass="9945">MTWKPDGLAWKPDIPRDREGARVRFFDTADRDIRGAGTVTLTLAGGTHRWFVQRSHFGSSDQPHRTKFYPNRRTAREVFEHLAYE</sequence>
<accession>A0ABP6VJV4</accession>
<dbReference type="RefSeq" id="WP_345559960.1">
    <property type="nucleotide sequence ID" value="NZ_BAABDQ010000003.1"/>
</dbReference>
<organism evidence="1 2">
    <name type="scientific">Nonomuraea rosea</name>
    <dbReference type="NCBI Taxonomy" id="638574"/>
    <lineage>
        <taxon>Bacteria</taxon>
        <taxon>Bacillati</taxon>
        <taxon>Actinomycetota</taxon>
        <taxon>Actinomycetes</taxon>
        <taxon>Streptosporangiales</taxon>
        <taxon>Streptosporangiaceae</taxon>
        <taxon>Nonomuraea</taxon>
    </lineage>
</organism>
<evidence type="ECO:0008006" key="3">
    <source>
        <dbReference type="Google" id="ProtNLM"/>
    </source>
</evidence>
<protein>
    <recommendedName>
        <fullName evidence="3">Integrase</fullName>
    </recommendedName>
</protein>